<evidence type="ECO:0000313" key="2">
    <source>
        <dbReference type="EnsemblPlants" id="Kaladp0069s0021.1.v1.1"/>
    </source>
</evidence>
<dbReference type="PANTHER" id="PTHR14209:SF31">
    <property type="entry name" value="SGNH HYDROLASE-TYPE ESTERASE DOMAIN-CONTAINING PROTEIN"/>
    <property type="match status" value="1"/>
</dbReference>
<dbReference type="InterPro" id="IPR045136">
    <property type="entry name" value="Iah1-like"/>
</dbReference>
<dbReference type="Proteomes" id="UP000594263">
    <property type="component" value="Unplaced"/>
</dbReference>
<dbReference type="Gramene" id="Kaladp0069s0021.1.v1.1">
    <property type="protein sequence ID" value="Kaladp0069s0021.1.v1.1"/>
    <property type="gene ID" value="Kaladp0069s0021.v1.1"/>
</dbReference>
<proteinExistence type="predicted"/>
<keyword evidence="3" id="KW-1185">Reference proteome</keyword>
<dbReference type="SUPFAM" id="SSF52266">
    <property type="entry name" value="SGNH hydrolase"/>
    <property type="match status" value="1"/>
</dbReference>
<evidence type="ECO:0000313" key="3">
    <source>
        <dbReference type="Proteomes" id="UP000594263"/>
    </source>
</evidence>
<dbReference type="InterPro" id="IPR013830">
    <property type="entry name" value="SGNH_hydro"/>
</dbReference>
<feature type="domain" description="SGNH hydrolase-type esterase" evidence="1">
    <location>
        <begin position="28"/>
        <end position="181"/>
    </location>
</feature>
<dbReference type="InterPro" id="IPR036514">
    <property type="entry name" value="SGNH_hydro_sf"/>
</dbReference>
<dbReference type="Gene3D" id="3.40.50.1110">
    <property type="entry name" value="SGNH hydrolase"/>
    <property type="match status" value="1"/>
</dbReference>
<accession>A0A7N0UJM2</accession>
<organism evidence="2 3">
    <name type="scientific">Kalanchoe fedtschenkoi</name>
    <name type="common">Lavender scallops</name>
    <name type="synonym">South American air plant</name>
    <dbReference type="NCBI Taxonomy" id="63787"/>
    <lineage>
        <taxon>Eukaryota</taxon>
        <taxon>Viridiplantae</taxon>
        <taxon>Streptophyta</taxon>
        <taxon>Embryophyta</taxon>
        <taxon>Tracheophyta</taxon>
        <taxon>Spermatophyta</taxon>
        <taxon>Magnoliopsida</taxon>
        <taxon>eudicotyledons</taxon>
        <taxon>Gunneridae</taxon>
        <taxon>Pentapetalae</taxon>
        <taxon>Saxifragales</taxon>
        <taxon>Crassulaceae</taxon>
        <taxon>Kalanchoe</taxon>
    </lineage>
</organism>
<protein>
    <recommendedName>
        <fullName evidence="1">SGNH hydrolase-type esterase domain-containing protein</fullName>
    </recommendedName>
</protein>
<sequence>MLFDSEQHGWAQAASDSSVWISIVQFSFTNQGWGSVLANLYARRRDVGWTSKQALLALNRIFPKDDAVQPSLVFVYFGGNDSVQELPSDVGTRVPLPEFIDNMKTIGLHLKSLSEKTRVIFLSPPTVNEAQIKEYFGGEVTGRTNENCRIYSEAYLNLCKEIDVKCIDLWTALQGKDDWLATCFTLYWKSIPVEFDEYDPPGPSDAKVADWNISKDW</sequence>
<dbReference type="EnsemblPlants" id="Kaladp0069s0021.1.v1.1">
    <property type="protein sequence ID" value="Kaladp0069s0021.1.v1.1"/>
    <property type="gene ID" value="Kaladp0069s0021.v1.1"/>
</dbReference>
<dbReference type="CDD" id="cd01838">
    <property type="entry name" value="Isoamyl_acetate_hydrolase_like"/>
    <property type="match status" value="1"/>
</dbReference>
<reference evidence="2" key="1">
    <citation type="submission" date="2021-01" db="UniProtKB">
        <authorList>
            <consortium name="EnsemblPlants"/>
        </authorList>
    </citation>
    <scope>IDENTIFICATION</scope>
</reference>
<dbReference type="PANTHER" id="PTHR14209">
    <property type="entry name" value="ISOAMYL ACETATE-HYDROLYZING ESTERASE 1"/>
    <property type="match status" value="1"/>
</dbReference>
<dbReference type="OMA" id="VWISIVQ"/>
<dbReference type="Pfam" id="PF13472">
    <property type="entry name" value="Lipase_GDSL_2"/>
    <property type="match status" value="1"/>
</dbReference>
<dbReference type="AlphaFoldDB" id="A0A7N0UJM2"/>
<evidence type="ECO:0000259" key="1">
    <source>
        <dbReference type="Pfam" id="PF13472"/>
    </source>
</evidence>
<name>A0A7N0UJM2_KALFE</name>